<gene>
    <name evidence="1" type="ORF">B9Z19DRAFT_1134259</name>
</gene>
<proteinExistence type="predicted"/>
<name>A0A2T6ZEJ7_TUBBO</name>
<evidence type="ECO:0000313" key="1">
    <source>
        <dbReference type="EMBL" id="PUU73866.1"/>
    </source>
</evidence>
<keyword evidence="2" id="KW-1185">Reference proteome</keyword>
<dbReference type="Proteomes" id="UP000244722">
    <property type="component" value="Unassembled WGS sequence"/>
</dbReference>
<dbReference type="STRING" id="42251.A0A2T6ZEJ7"/>
<organism evidence="1 2">
    <name type="scientific">Tuber borchii</name>
    <name type="common">White truffle</name>
    <dbReference type="NCBI Taxonomy" id="42251"/>
    <lineage>
        <taxon>Eukaryota</taxon>
        <taxon>Fungi</taxon>
        <taxon>Dikarya</taxon>
        <taxon>Ascomycota</taxon>
        <taxon>Pezizomycotina</taxon>
        <taxon>Pezizomycetes</taxon>
        <taxon>Pezizales</taxon>
        <taxon>Tuberaceae</taxon>
        <taxon>Tuber</taxon>
    </lineage>
</organism>
<reference evidence="1 2" key="1">
    <citation type="submission" date="2017-04" db="EMBL/GenBank/DDBJ databases">
        <title>Draft genome sequence of Tuber borchii Vittad., a whitish edible truffle.</title>
        <authorList>
            <consortium name="DOE Joint Genome Institute"/>
            <person name="Murat C."/>
            <person name="Kuo A."/>
            <person name="Barry K.W."/>
            <person name="Clum A."/>
            <person name="Dockter R.B."/>
            <person name="Fauchery L."/>
            <person name="Iotti M."/>
            <person name="Kohler A."/>
            <person name="Labutti K."/>
            <person name="Lindquist E.A."/>
            <person name="Lipzen A."/>
            <person name="Ohm R.A."/>
            <person name="Wang M."/>
            <person name="Grigoriev I.V."/>
            <person name="Zambonelli A."/>
            <person name="Martin F.M."/>
        </authorList>
    </citation>
    <scope>NUCLEOTIDE SEQUENCE [LARGE SCALE GENOMIC DNA]</scope>
    <source>
        <strain evidence="1 2">Tbo3840</strain>
    </source>
</reference>
<accession>A0A2T6ZEJ7</accession>
<dbReference type="AlphaFoldDB" id="A0A2T6ZEJ7"/>
<dbReference type="EMBL" id="NESQ01000337">
    <property type="protein sequence ID" value="PUU73866.1"/>
    <property type="molecule type" value="Genomic_DNA"/>
</dbReference>
<evidence type="ECO:0000313" key="2">
    <source>
        <dbReference type="Proteomes" id="UP000244722"/>
    </source>
</evidence>
<comment type="caution">
    <text evidence="1">The sequence shown here is derived from an EMBL/GenBank/DDBJ whole genome shotgun (WGS) entry which is preliminary data.</text>
</comment>
<sequence>MYASGAPSLASTAVTKFIEEYFLDMELILSPERFQFSQVCFCLHHYCGNRPTFDIADTMWRILRALELDLAMSKECDLDSVFQYWHDKNIYFKWVRMMAMEVKPQLMDMRQSSMHTALIHKWGLSSCFHAHRSRFRTSFVEDGLFRSYLPKKILEPCLTELPEELESSPLGDGAAIKGYNR</sequence>
<protein>
    <submittedName>
        <fullName evidence="1">Uncharacterized protein</fullName>
    </submittedName>
</protein>